<reference evidence="7" key="1">
    <citation type="journal article" date="2014" name="Genome Announc.">
        <title>Draft genome sequence of the formaldehyde-resistant fungus Byssochlamys spectabilis No. 5 (anamorph Paecilomyces variotii No. 5) (NBRC109023).</title>
        <authorList>
            <person name="Oka T."/>
            <person name="Ekino K."/>
            <person name="Fukuda K."/>
            <person name="Nomura Y."/>
        </authorList>
    </citation>
    <scope>NUCLEOTIDE SEQUENCE [LARGE SCALE GENOMIC DNA]</scope>
    <source>
        <strain evidence="7">No. 5 / NBRC 109023</strain>
    </source>
</reference>
<dbReference type="PANTHER" id="PTHR12434:SF6">
    <property type="entry name" value="MEDIATOR OF RNA POLYMERASE II TRANSCRIPTION SUBUNIT 22"/>
    <property type="match status" value="1"/>
</dbReference>
<dbReference type="GO" id="GO:0006357">
    <property type="term" value="P:regulation of transcription by RNA polymerase II"/>
    <property type="evidence" value="ECO:0007669"/>
    <property type="project" value="InterPro"/>
</dbReference>
<gene>
    <name evidence="6" type="ORF">PVAR5_1668</name>
</gene>
<dbReference type="eggNOG" id="ENOG502SD63">
    <property type="taxonomic scope" value="Eukaryota"/>
</dbReference>
<evidence type="ECO:0000256" key="2">
    <source>
        <dbReference type="ARBA" id="ARBA00005942"/>
    </source>
</evidence>
<dbReference type="Pfam" id="PF06179">
    <property type="entry name" value="Med22"/>
    <property type="match status" value="1"/>
</dbReference>
<dbReference type="InterPro" id="IPR009332">
    <property type="entry name" value="Med22"/>
</dbReference>
<dbReference type="EMBL" id="BAUL01000043">
    <property type="protein sequence ID" value="GAD93068.1"/>
    <property type="molecule type" value="Genomic_DNA"/>
</dbReference>
<evidence type="ECO:0000256" key="3">
    <source>
        <dbReference type="ARBA" id="ARBA00023015"/>
    </source>
</evidence>
<keyword evidence="7" id="KW-1185">Reference proteome</keyword>
<evidence type="ECO:0000256" key="1">
    <source>
        <dbReference type="ARBA" id="ARBA00004123"/>
    </source>
</evidence>
<evidence type="ECO:0008006" key="8">
    <source>
        <dbReference type="Google" id="ProtNLM"/>
    </source>
</evidence>
<accession>V5FME9</accession>
<proteinExistence type="inferred from homology"/>
<evidence type="ECO:0000313" key="7">
    <source>
        <dbReference type="Proteomes" id="UP000018001"/>
    </source>
</evidence>
<comment type="similarity">
    <text evidence="2">Belongs to the Mediator complex subunit 22 family.</text>
</comment>
<dbReference type="GO" id="GO:0016592">
    <property type="term" value="C:mediator complex"/>
    <property type="evidence" value="ECO:0007669"/>
    <property type="project" value="InterPro"/>
</dbReference>
<dbReference type="PANTHER" id="PTHR12434">
    <property type="entry name" value="MEDIATOR OF RNA POLYMERASE II TRANSCRIPTION SUBUNIT 22"/>
    <property type="match status" value="1"/>
</dbReference>
<comment type="subcellular location">
    <subcellularLocation>
        <location evidence="1">Nucleus</location>
    </subcellularLocation>
</comment>
<evidence type="ECO:0000313" key="6">
    <source>
        <dbReference type="EMBL" id="GAD93068.1"/>
    </source>
</evidence>
<dbReference type="OrthoDB" id="203279at2759"/>
<comment type="caution">
    <text evidence="6">The sequence shown here is derived from an EMBL/GenBank/DDBJ whole genome shotgun (WGS) entry which is preliminary data.</text>
</comment>
<dbReference type="InParanoid" id="V5FME9"/>
<keyword evidence="4" id="KW-0804">Transcription</keyword>
<protein>
    <recommendedName>
        <fullName evidence="8">Surfeit locus protein 5 subunit 22 of mediator complex-domain-containing protein</fullName>
    </recommendedName>
</protein>
<dbReference type="Gene3D" id="6.10.280.160">
    <property type="entry name" value="Mediator of RNA polymerase II transcription subunit 22"/>
    <property type="match status" value="1"/>
</dbReference>
<evidence type="ECO:0000256" key="4">
    <source>
        <dbReference type="ARBA" id="ARBA00023163"/>
    </source>
</evidence>
<organism evidence="6 7">
    <name type="scientific">Byssochlamys spectabilis (strain No. 5 / NBRC 109023)</name>
    <name type="common">Paecilomyces variotii</name>
    <dbReference type="NCBI Taxonomy" id="1356009"/>
    <lineage>
        <taxon>Eukaryota</taxon>
        <taxon>Fungi</taxon>
        <taxon>Dikarya</taxon>
        <taxon>Ascomycota</taxon>
        <taxon>Pezizomycotina</taxon>
        <taxon>Eurotiomycetes</taxon>
        <taxon>Eurotiomycetidae</taxon>
        <taxon>Eurotiales</taxon>
        <taxon>Thermoascaceae</taxon>
        <taxon>Paecilomyces</taxon>
    </lineage>
</organism>
<evidence type="ECO:0000256" key="5">
    <source>
        <dbReference type="ARBA" id="ARBA00023242"/>
    </source>
</evidence>
<dbReference type="GO" id="GO:0003712">
    <property type="term" value="F:transcription coregulator activity"/>
    <property type="evidence" value="ECO:0007669"/>
    <property type="project" value="InterPro"/>
</dbReference>
<dbReference type="Proteomes" id="UP000018001">
    <property type="component" value="Unassembled WGS sequence"/>
</dbReference>
<dbReference type="HOGENOM" id="CLU_117263_2_0_1"/>
<keyword evidence="3" id="KW-0805">Transcription regulation</keyword>
<dbReference type="AlphaFoldDB" id="V5FME9"/>
<name>V5FME9_BYSSN</name>
<keyword evidence="5" id="KW-0539">Nucleus</keyword>
<sequence length="116" mass="13099">MEAQPTVKSLHNRINADISQLLQRFENIMATATVENTNYTSTSVETYQLDVESTALIRAAEDILSLTRTMKETWLFGKLDTLGEDERDIKRREQLEKDALAVKQAVEEGGLLKVAE</sequence>